<proteinExistence type="predicted"/>
<sequence length="27" mass="3184">RGTRDMIKNARSNNLAVYVYRTDKEVL</sequence>
<dbReference type="AlphaFoldDB" id="A0A0F8Y3I1"/>
<protein>
    <submittedName>
        <fullName evidence="1">Uncharacterized protein</fullName>
    </submittedName>
</protein>
<dbReference type="EMBL" id="LAZR01055674">
    <property type="protein sequence ID" value="KKK75843.1"/>
    <property type="molecule type" value="Genomic_DNA"/>
</dbReference>
<gene>
    <name evidence="1" type="ORF">LCGC14_2869640</name>
</gene>
<accession>A0A0F8Y3I1</accession>
<feature type="non-terminal residue" evidence="1">
    <location>
        <position position="1"/>
    </location>
</feature>
<name>A0A0F8Y3I1_9ZZZZ</name>
<evidence type="ECO:0000313" key="1">
    <source>
        <dbReference type="EMBL" id="KKK75843.1"/>
    </source>
</evidence>
<comment type="caution">
    <text evidence="1">The sequence shown here is derived from an EMBL/GenBank/DDBJ whole genome shotgun (WGS) entry which is preliminary data.</text>
</comment>
<reference evidence="1" key="1">
    <citation type="journal article" date="2015" name="Nature">
        <title>Complex archaea that bridge the gap between prokaryotes and eukaryotes.</title>
        <authorList>
            <person name="Spang A."/>
            <person name="Saw J.H."/>
            <person name="Jorgensen S.L."/>
            <person name="Zaremba-Niedzwiedzka K."/>
            <person name="Martijn J."/>
            <person name="Lind A.E."/>
            <person name="van Eijk R."/>
            <person name="Schleper C."/>
            <person name="Guy L."/>
            <person name="Ettema T.J."/>
        </authorList>
    </citation>
    <scope>NUCLEOTIDE SEQUENCE</scope>
</reference>
<organism evidence="1">
    <name type="scientific">marine sediment metagenome</name>
    <dbReference type="NCBI Taxonomy" id="412755"/>
    <lineage>
        <taxon>unclassified sequences</taxon>
        <taxon>metagenomes</taxon>
        <taxon>ecological metagenomes</taxon>
    </lineage>
</organism>